<evidence type="ECO:0000313" key="2">
    <source>
        <dbReference type="EMBL" id="AQM32762.1"/>
    </source>
</evidence>
<evidence type="ECO:0000256" key="1">
    <source>
        <dbReference type="SAM" id="MobiDB-lite"/>
    </source>
</evidence>
<sequence length="138" mass="15713">MSAQQRSNKQRPRGNRRSGRAQSRNNDTIIVSTEQVIKRDNNRLTIAVTKNDIPKPDTISTRLKVKVNFSCENMMSWKWGTAPSASGRDFKSAAWIPFDSFETITFSIFPEKDEDDNVAAYWTTLSFQIMGYKVEGLA</sequence>
<feature type="region of interest" description="Disordered" evidence="1">
    <location>
        <begin position="1"/>
        <end position="27"/>
    </location>
</feature>
<proteinExistence type="predicted"/>
<protein>
    <submittedName>
        <fullName evidence="2">Uncharacterized protein</fullName>
    </submittedName>
</protein>
<organism evidence="2">
    <name type="scientific">Agaricus bisporus virus 16</name>
    <dbReference type="NCBI Taxonomy" id="1945746"/>
    <lineage>
        <taxon>Viruses</taxon>
    </lineage>
</organism>
<accession>A0A1Q1M968</accession>
<name>A0A1Q1M968_9VIRU</name>
<reference evidence="2" key="1">
    <citation type="submission" date="2016-12" db="EMBL/GenBank/DDBJ databases">
        <title>Multiple viral infections in Agaricus bisporus - Characterisation of 18 unique RNA viruses and 8 ORFans identified by deep sequencing.</title>
        <authorList>
            <person name="Deakin G."/>
            <person name="Dobbs E."/>
            <person name="Jones I.M."/>
            <person name="Grogan H.M."/>
            <person name="Burton K.S."/>
        </authorList>
    </citation>
    <scope>NUCLEOTIDE SEQUENCE</scope>
    <source>
        <strain evidence="2">AbV16-003</strain>
    </source>
</reference>
<dbReference type="EMBL" id="KY357505">
    <property type="protein sequence ID" value="AQM32762.1"/>
    <property type="molecule type" value="Genomic_RNA"/>
</dbReference>
<feature type="compositionally biased region" description="Basic residues" evidence="1">
    <location>
        <begin position="8"/>
        <end position="19"/>
    </location>
</feature>